<comment type="caution">
    <text evidence="1">The sequence shown here is derived from an EMBL/GenBank/DDBJ whole genome shotgun (WGS) entry which is preliminary data.</text>
</comment>
<evidence type="ECO:0000313" key="1">
    <source>
        <dbReference type="EMBL" id="CAD8185231.1"/>
    </source>
</evidence>
<sequence length="355" mass="42893">MNILNDFLFQYQYYLRMQSTQMQEQIKNQIQTQFYVYEDLQNFINLLYSLKVVNEHFKGQKNLPMVKICRNKVVLQMNLSNSIHYDLGSQKDTAEILAKEKNQAMNILNQLEPELNEFQDYIKWYKENCLSQNIHLEQQKLEDTNMAANFNQNVLSQIIPAINSMDQKVQNVQDQEKFIAPELNQIKEKAKKYQDFTRESLQKNHQIEEKQIDKKQKIITDDQELRFLEAKSFIEKNFKSFEQGESSQYLSIKDNLNQNYKKNNQKPEEKHAQKLFKDVQIKEFHPLYYKFYLIGQYEKCIQKNNKNILTVNEFSQFVKNNNQDIYNHFLKYLFSIQQKGNFEYRSYCEHYKQKL</sequence>
<gene>
    <name evidence="1" type="ORF">POCTA_138.1.T0850052</name>
</gene>
<name>A0A8S1W764_PAROT</name>
<evidence type="ECO:0000313" key="2">
    <source>
        <dbReference type="Proteomes" id="UP000683925"/>
    </source>
</evidence>
<dbReference type="OMA" id="IPAINSM"/>
<keyword evidence="2" id="KW-1185">Reference proteome</keyword>
<dbReference type="AlphaFoldDB" id="A0A8S1W764"/>
<reference evidence="1" key="1">
    <citation type="submission" date="2021-01" db="EMBL/GenBank/DDBJ databases">
        <authorList>
            <consortium name="Genoscope - CEA"/>
            <person name="William W."/>
        </authorList>
    </citation>
    <scope>NUCLEOTIDE SEQUENCE</scope>
</reference>
<dbReference type="OrthoDB" id="10445253at2759"/>
<dbReference type="EMBL" id="CAJJDP010000084">
    <property type="protein sequence ID" value="CAD8185231.1"/>
    <property type="molecule type" value="Genomic_DNA"/>
</dbReference>
<proteinExistence type="predicted"/>
<protein>
    <submittedName>
        <fullName evidence="1">Uncharacterized protein</fullName>
    </submittedName>
</protein>
<accession>A0A8S1W764</accession>
<dbReference type="Proteomes" id="UP000683925">
    <property type="component" value="Unassembled WGS sequence"/>
</dbReference>
<organism evidence="1 2">
    <name type="scientific">Paramecium octaurelia</name>
    <dbReference type="NCBI Taxonomy" id="43137"/>
    <lineage>
        <taxon>Eukaryota</taxon>
        <taxon>Sar</taxon>
        <taxon>Alveolata</taxon>
        <taxon>Ciliophora</taxon>
        <taxon>Intramacronucleata</taxon>
        <taxon>Oligohymenophorea</taxon>
        <taxon>Peniculida</taxon>
        <taxon>Parameciidae</taxon>
        <taxon>Paramecium</taxon>
    </lineage>
</organism>